<feature type="transmembrane region" description="Helical" evidence="9">
    <location>
        <begin position="191"/>
        <end position="211"/>
    </location>
</feature>
<keyword evidence="9" id="KW-1133">Transmembrane helix</keyword>
<evidence type="ECO:0000256" key="6">
    <source>
        <dbReference type="ARBA" id="ARBA00023012"/>
    </source>
</evidence>
<dbReference type="SMART" id="SM00388">
    <property type="entry name" value="HisKA"/>
    <property type="match status" value="1"/>
</dbReference>
<dbReference type="FunFam" id="3.30.565.10:FF:000006">
    <property type="entry name" value="Sensor histidine kinase WalK"/>
    <property type="match status" value="1"/>
</dbReference>
<dbReference type="CDD" id="cd00075">
    <property type="entry name" value="HATPase"/>
    <property type="match status" value="1"/>
</dbReference>
<dbReference type="SUPFAM" id="SSF55874">
    <property type="entry name" value="ATPase domain of HSP90 chaperone/DNA topoisomerase II/histidine kinase"/>
    <property type="match status" value="1"/>
</dbReference>
<sequence>MTQPRQPSPVETRPWRIVTASVGALIVAIVVVGVIAIALNERVKAVTERALLYEVEVEDEGDDVRIAVLDLRHLHRDIVFNGPSATGFAEFDRAYAALTEEIEELEQVGLPADVIPSPGSIRETAERYYAAFRPAILLYDDDEEAFSRASTLGLRQIESMDRAAQQIDLLGEELVDTALVRVEEVTTAERMVLIALVVGVALVGVALAVSVSRVLAGLRGSYAREQEAARHLARALRTKTDFIADASHELRTPLTVIRGNAEIGLTTADEAVRGAALVDIEQEAKRMGGLVDDLLFLARSDAGLPPLEREFLPARWLLGQVGRRAESLARQRGARLTTEITGEGYLEADPDRVQQAVLVLVDNALKHASDGDSVALRANIRAGALRIDVVDGGPGIPPEELPLIFDRFYQVGDRRARKKGGSGLGLSIARTIVQAHGGSLVVASTPGKGTTMTIVLPLCPQPEPSPIEAPAIDAEATGAGAPAARQTETDSRPRLRPGGVTPAGASRQ</sequence>
<proteinExistence type="predicted"/>
<dbReference type="InterPro" id="IPR004358">
    <property type="entry name" value="Sig_transdc_His_kin-like_C"/>
</dbReference>
<keyword evidence="4" id="KW-0808">Transferase</keyword>
<keyword evidence="3" id="KW-0597">Phosphoprotein</keyword>
<dbReference type="EC" id="2.7.13.3" evidence="2"/>
<comment type="catalytic activity">
    <reaction evidence="1">
        <text>ATP + protein L-histidine = ADP + protein N-phospho-L-histidine.</text>
        <dbReference type="EC" id="2.7.13.3"/>
    </reaction>
</comment>
<dbReference type="SMART" id="SM00387">
    <property type="entry name" value="HATPase_c"/>
    <property type="match status" value="1"/>
</dbReference>
<protein>
    <recommendedName>
        <fullName evidence="2">histidine kinase</fullName>
        <ecNumber evidence="2">2.7.13.3</ecNumber>
    </recommendedName>
</protein>
<keyword evidence="7 9" id="KW-0472">Membrane</keyword>
<feature type="region of interest" description="Disordered" evidence="8">
    <location>
        <begin position="461"/>
        <end position="508"/>
    </location>
</feature>
<feature type="transmembrane region" description="Helical" evidence="9">
    <location>
        <begin position="15"/>
        <end position="39"/>
    </location>
</feature>
<organism evidence="11">
    <name type="scientific">uncultured Thermomicrobiales bacterium</name>
    <dbReference type="NCBI Taxonomy" id="1645740"/>
    <lineage>
        <taxon>Bacteria</taxon>
        <taxon>Pseudomonadati</taxon>
        <taxon>Thermomicrobiota</taxon>
        <taxon>Thermomicrobia</taxon>
        <taxon>Thermomicrobiales</taxon>
        <taxon>environmental samples</taxon>
    </lineage>
</organism>
<dbReference type="InterPro" id="IPR050736">
    <property type="entry name" value="Sensor_HK_Regulatory"/>
</dbReference>
<gene>
    <name evidence="11" type="ORF">AVDCRST_MAG59-4122</name>
</gene>
<dbReference type="Gene3D" id="1.10.287.130">
    <property type="match status" value="1"/>
</dbReference>
<evidence type="ECO:0000256" key="5">
    <source>
        <dbReference type="ARBA" id="ARBA00022777"/>
    </source>
</evidence>
<keyword evidence="6" id="KW-0902">Two-component regulatory system</keyword>
<feature type="domain" description="Histidine kinase" evidence="10">
    <location>
        <begin position="245"/>
        <end position="460"/>
    </location>
</feature>
<dbReference type="InterPro" id="IPR003594">
    <property type="entry name" value="HATPase_dom"/>
</dbReference>
<evidence type="ECO:0000256" key="1">
    <source>
        <dbReference type="ARBA" id="ARBA00000085"/>
    </source>
</evidence>
<dbReference type="GO" id="GO:0000155">
    <property type="term" value="F:phosphorelay sensor kinase activity"/>
    <property type="evidence" value="ECO:0007669"/>
    <property type="project" value="InterPro"/>
</dbReference>
<name>A0A6J4VHJ1_9BACT</name>
<dbReference type="Pfam" id="PF00512">
    <property type="entry name" value="HisKA"/>
    <property type="match status" value="1"/>
</dbReference>
<dbReference type="PRINTS" id="PR00344">
    <property type="entry name" value="BCTRLSENSOR"/>
</dbReference>
<dbReference type="SUPFAM" id="SSF47384">
    <property type="entry name" value="Homodimeric domain of signal transducing histidine kinase"/>
    <property type="match status" value="1"/>
</dbReference>
<dbReference type="PROSITE" id="PS50109">
    <property type="entry name" value="HIS_KIN"/>
    <property type="match status" value="1"/>
</dbReference>
<evidence type="ECO:0000256" key="7">
    <source>
        <dbReference type="ARBA" id="ARBA00023136"/>
    </source>
</evidence>
<evidence type="ECO:0000256" key="2">
    <source>
        <dbReference type="ARBA" id="ARBA00012438"/>
    </source>
</evidence>
<evidence type="ECO:0000259" key="10">
    <source>
        <dbReference type="PROSITE" id="PS50109"/>
    </source>
</evidence>
<dbReference type="CDD" id="cd00082">
    <property type="entry name" value="HisKA"/>
    <property type="match status" value="1"/>
</dbReference>
<reference evidence="11" key="1">
    <citation type="submission" date="2020-02" db="EMBL/GenBank/DDBJ databases">
        <authorList>
            <person name="Meier V. D."/>
        </authorList>
    </citation>
    <scope>NUCLEOTIDE SEQUENCE</scope>
    <source>
        <strain evidence="11">AVDCRST_MAG59</strain>
    </source>
</reference>
<evidence type="ECO:0000313" key="11">
    <source>
        <dbReference type="EMBL" id="CAA9576516.1"/>
    </source>
</evidence>
<keyword evidence="5 11" id="KW-0418">Kinase</keyword>
<dbReference type="InterPro" id="IPR036097">
    <property type="entry name" value="HisK_dim/P_sf"/>
</dbReference>
<evidence type="ECO:0000256" key="8">
    <source>
        <dbReference type="SAM" id="MobiDB-lite"/>
    </source>
</evidence>
<keyword evidence="9" id="KW-0812">Transmembrane</keyword>
<dbReference type="Pfam" id="PF02518">
    <property type="entry name" value="HATPase_c"/>
    <property type="match status" value="1"/>
</dbReference>
<dbReference type="InterPro" id="IPR005467">
    <property type="entry name" value="His_kinase_dom"/>
</dbReference>
<feature type="compositionally biased region" description="Low complexity" evidence="8">
    <location>
        <begin position="468"/>
        <end position="484"/>
    </location>
</feature>
<dbReference type="FunFam" id="1.10.287.130:FF:000001">
    <property type="entry name" value="Two-component sensor histidine kinase"/>
    <property type="match status" value="1"/>
</dbReference>
<dbReference type="PANTHER" id="PTHR43711:SF1">
    <property type="entry name" value="HISTIDINE KINASE 1"/>
    <property type="match status" value="1"/>
</dbReference>
<evidence type="ECO:0000256" key="4">
    <source>
        <dbReference type="ARBA" id="ARBA00022679"/>
    </source>
</evidence>
<accession>A0A6J4VHJ1</accession>
<evidence type="ECO:0000256" key="9">
    <source>
        <dbReference type="SAM" id="Phobius"/>
    </source>
</evidence>
<dbReference type="PANTHER" id="PTHR43711">
    <property type="entry name" value="TWO-COMPONENT HISTIDINE KINASE"/>
    <property type="match status" value="1"/>
</dbReference>
<dbReference type="AlphaFoldDB" id="A0A6J4VHJ1"/>
<dbReference type="EMBL" id="CADCWF010000305">
    <property type="protein sequence ID" value="CAA9576516.1"/>
    <property type="molecule type" value="Genomic_DNA"/>
</dbReference>
<dbReference type="InterPro" id="IPR003661">
    <property type="entry name" value="HisK_dim/P_dom"/>
</dbReference>
<dbReference type="InterPro" id="IPR036890">
    <property type="entry name" value="HATPase_C_sf"/>
</dbReference>
<dbReference type="Gene3D" id="3.30.565.10">
    <property type="entry name" value="Histidine kinase-like ATPase, C-terminal domain"/>
    <property type="match status" value="1"/>
</dbReference>
<evidence type="ECO:0000256" key="3">
    <source>
        <dbReference type="ARBA" id="ARBA00022553"/>
    </source>
</evidence>